<feature type="compositionally biased region" description="Low complexity" evidence="1">
    <location>
        <begin position="226"/>
        <end position="236"/>
    </location>
</feature>
<dbReference type="InterPro" id="IPR024487">
    <property type="entry name" value="CBP_BcsR"/>
</dbReference>
<feature type="compositionally biased region" description="Basic and acidic residues" evidence="1">
    <location>
        <begin position="84"/>
        <end position="102"/>
    </location>
</feature>
<dbReference type="NCBIfam" id="NF040718">
    <property type="entry name" value="BcsP_of_Ic"/>
    <property type="match status" value="1"/>
</dbReference>
<gene>
    <name evidence="2" type="ORF">FXN63_15125</name>
</gene>
<protein>
    <recommendedName>
        <fullName evidence="4">Cellulose biosynthesis protein BcsR</fullName>
    </recommendedName>
</protein>
<dbReference type="Proteomes" id="UP000325161">
    <property type="component" value="Chromosome"/>
</dbReference>
<feature type="region of interest" description="Disordered" evidence="1">
    <location>
        <begin position="25"/>
        <end position="282"/>
    </location>
</feature>
<keyword evidence="3" id="KW-1185">Reference proteome</keyword>
<dbReference type="KEGG" id="pacr:FXN63_15125"/>
<dbReference type="Pfam" id="PF10945">
    <property type="entry name" value="CBP_BcsR"/>
    <property type="match status" value="1"/>
</dbReference>
<proteinExistence type="predicted"/>
<name>A0A5C0B2Q0_9BURK</name>
<dbReference type="RefSeq" id="WP_148816068.1">
    <property type="nucleotide sequence ID" value="NZ_CP043046.1"/>
</dbReference>
<evidence type="ECO:0000256" key="1">
    <source>
        <dbReference type="SAM" id="MobiDB-lite"/>
    </source>
</evidence>
<dbReference type="EMBL" id="CP043046">
    <property type="protein sequence ID" value="QEI07021.1"/>
    <property type="molecule type" value="Genomic_DNA"/>
</dbReference>
<reference evidence="2 3" key="1">
    <citation type="submission" date="2019-08" db="EMBL/GenBank/DDBJ databases">
        <title>Amphibian skin-associated Pigmentiphaga: genome sequence and occurrence across geography and hosts.</title>
        <authorList>
            <person name="Bletz M.C."/>
            <person name="Bunk B."/>
            <person name="Sproeer C."/>
            <person name="Biwer P."/>
            <person name="Reiter S."/>
            <person name="Rabemananjara F.C.E."/>
            <person name="Schulz S."/>
            <person name="Overmann J."/>
            <person name="Vences M."/>
        </authorList>
    </citation>
    <scope>NUCLEOTIDE SEQUENCE [LARGE SCALE GENOMIC DNA]</scope>
    <source>
        <strain evidence="2 3">Mada1488</strain>
    </source>
</reference>
<feature type="compositionally biased region" description="Low complexity" evidence="1">
    <location>
        <begin position="110"/>
        <end position="128"/>
    </location>
</feature>
<accession>A0A5C0B2Q0</accession>
<evidence type="ECO:0008006" key="4">
    <source>
        <dbReference type="Google" id="ProtNLM"/>
    </source>
</evidence>
<evidence type="ECO:0000313" key="3">
    <source>
        <dbReference type="Proteomes" id="UP000325161"/>
    </source>
</evidence>
<evidence type="ECO:0000313" key="2">
    <source>
        <dbReference type="EMBL" id="QEI07021.1"/>
    </source>
</evidence>
<sequence length="282" mass="29166">MKDSDDIANLLKQFGGRPDEYYEIGRASEAKDSQARWPLLSSIEATQGEHHPPVQPHMPTNAAQSLPGSLRGRVTPPAGAHAAGESRAEQRGDARLDPRVEPRFAPPAPAAEQAPAPVAPARSAPQAQFVPPRPRGHIVPPTRPAGSAAGLAGMRQGLPEPTPAQPEPLVQASRPVSAPLAGLASTGHVSAGHASPGHVSPGHASTRHASGHVSGSMPGPAPTSPAPTTLASPPMLRNAPPAPAELTPLQAIFQRLSQPQPTPDPATTRDKSASLLQRLSRL</sequence>
<dbReference type="AlphaFoldDB" id="A0A5C0B2Q0"/>
<dbReference type="OrthoDB" id="8812063at2"/>
<organism evidence="2 3">
    <name type="scientific">Pigmentiphaga aceris</name>
    <dbReference type="NCBI Taxonomy" id="1940612"/>
    <lineage>
        <taxon>Bacteria</taxon>
        <taxon>Pseudomonadati</taxon>
        <taxon>Pseudomonadota</taxon>
        <taxon>Betaproteobacteria</taxon>
        <taxon>Burkholderiales</taxon>
        <taxon>Alcaligenaceae</taxon>
        <taxon>Pigmentiphaga</taxon>
    </lineage>
</organism>